<accession>A0ABR4SQD9</accession>
<evidence type="ECO:0000313" key="1">
    <source>
        <dbReference type="EMBL" id="KEC66577.1"/>
    </source>
</evidence>
<sequence>MIDVPAAFLYEVDLNAFNLPWCLYYLIINSDICFLKFLQYCK</sequence>
<feature type="non-terminal residue" evidence="1">
    <location>
        <position position="42"/>
    </location>
</feature>
<reference evidence="1 2" key="1">
    <citation type="submission" date="2012-04" db="EMBL/GenBank/DDBJ databases">
        <title>The Genome Sequence of Bartonella quintana JK 68.</title>
        <authorList>
            <consortium name="The Broad Institute Genome Sequencing Platform"/>
            <consortium name="The Broad Institute Genome Sequencing Center for Infectious Disease"/>
            <person name="Feldgarden M."/>
            <person name="Kirby J."/>
            <person name="Kosoy M."/>
            <person name="Birtles R."/>
            <person name="Probert W.S."/>
            <person name="Chiaraviglio L."/>
            <person name="Walker B."/>
            <person name="Young S.K."/>
            <person name="Zeng Q."/>
            <person name="Gargeya S."/>
            <person name="Fitzgerald M."/>
            <person name="Haas B."/>
            <person name="Abouelleil A."/>
            <person name="Alvarado L."/>
            <person name="Arachchi H.M."/>
            <person name="Berlin A.M."/>
            <person name="Chapman S.B."/>
            <person name="Goldberg J."/>
            <person name="Griggs A."/>
            <person name="Gujja S."/>
            <person name="Hansen M."/>
            <person name="Howarth C."/>
            <person name="Imamovic A."/>
            <person name="Larimer J."/>
            <person name="McCowen C."/>
            <person name="Montmayeur A."/>
            <person name="Murphy C."/>
            <person name="Neiman D."/>
            <person name="Pearson M."/>
            <person name="Priest M."/>
            <person name="Roberts A."/>
            <person name="Saif S."/>
            <person name="Shea T."/>
            <person name="Sisk P."/>
            <person name="Sykes S."/>
            <person name="Wortman J."/>
            <person name="Nusbaum C."/>
            <person name="Birren B."/>
        </authorList>
    </citation>
    <scope>NUCLEOTIDE SEQUENCE [LARGE SCALE GENOMIC DNA]</scope>
    <source>
        <strain evidence="1 2">JK 68</strain>
    </source>
</reference>
<protein>
    <submittedName>
        <fullName evidence="1">Uncharacterized protein</fullName>
    </submittedName>
</protein>
<keyword evidence="2" id="KW-1185">Reference proteome</keyword>
<comment type="caution">
    <text evidence="1">The sequence shown here is derived from an EMBL/GenBank/DDBJ whole genome shotgun (WGS) entry which is preliminary data.</text>
</comment>
<dbReference type="Proteomes" id="UP000027143">
    <property type="component" value="Unassembled WGS sequence"/>
</dbReference>
<organism evidence="1 2">
    <name type="scientific">Bartonella quintana JK 68</name>
    <dbReference type="NCBI Taxonomy" id="1134503"/>
    <lineage>
        <taxon>Bacteria</taxon>
        <taxon>Pseudomonadati</taxon>
        <taxon>Pseudomonadota</taxon>
        <taxon>Alphaproteobacteria</taxon>
        <taxon>Hyphomicrobiales</taxon>
        <taxon>Bartonellaceae</taxon>
        <taxon>Bartonella</taxon>
    </lineage>
</organism>
<dbReference type="EMBL" id="AHPD01000005">
    <property type="protein sequence ID" value="KEC66577.1"/>
    <property type="molecule type" value="Genomic_DNA"/>
</dbReference>
<gene>
    <name evidence="1" type="ORF">O7U_00449</name>
</gene>
<proteinExistence type="predicted"/>
<name>A0ABR4SQD9_BARQI</name>
<evidence type="ECO:0000313" key="2">
    <source>
        <dbReference type="Proteomes" id="UP000027143"/>
    </source>
</evidence>